<protein>
    <submittedName>
        <fullName evidence="1">Uncharacterized protein</fullName>
    </submittedName>
</protein>
<organism evidence="1 2">
    <name type="scientific">Hoyosella altamirensis</name>
    <dbReference type="NCBI Taxonomy" id="616997"/>
    <lineage>
        <taxon>Bacteria</taxon>
        <taxon>Bacillati</taxon>
        <taxon>Actinomycetota</taxon>
        <taxon>Actinomycetes</taxon>
        <taxon>Mycobacteriales</taxon>
        <taxon>Hoyosellaceae</taxon>
        <taxon>Hoyosella</taxon>
    </lineage>
</organism>
<dbReference type="EMBL" id="JACHWS010000004">
    <property type="protein sequence ID" value="MBB3039764.1"/>
    <property type="molecule type" value="Genomic_DNA"/>
</dbReference>
<evidence type="ECO:0000313" key="1">
    <source>
        <dbReference type="EMBL" id="MBB3039764.1"/>
    </source>
</evidence>
<sequence length="46" mass="5025">MVFVRVITLINSCLSETLVSHPSISDAEALLPNWAERREGTDPGAK</sequence>
<keyword evidence="2" id="KW-1185">Reference proteome</keyword>
<name>A0A839RUM6_9ACTN</name>
<accession>A0A839RUM6</accession>
<proteinExistence type="predicted"/>
<gene>
    <name evidence="1" type="ORF">FHU29_004252</name>
</gene>
<comment type="caution">
    <text evidence="1">The sequence shown here is derived from an EMBL/GenBank/DDBJ whole genome shotgun (WGS) entry which is preliminary data.</text>
</comment>
<dbReference type="Proteomes" id="UP000567922">
    <property type="component" value="Unassembled WGS sequence"/>
</dbReference>
<evidence type="ECO:0000313" key="2">
    <source>
        <dbReference type="Proteomes" id="UP000567922"/>
    </source>
</evidence>
<reference evidence="1 2" key="1">
    <citation type="submission" date="2020-08" db="EMBL/GenBank/DDBJ databases">
        <title>Sequencing the genomes of 1000 actinobacteria strains.</title>
        <authorList>
            <person name="Klenk H.-P."/>
        </authorList>
    </citation>
    <scope>NUCLEOTIDE SEQUENCE [LARGE SCALE GENOMIC DNA]</scope>
    <source>
        <strain evidence="1 2">DSM 45258</strain>
    </source>
</reference>
<dbReference type="AlphaFoldDB" id="A0A839RUM6"/>